<protein>
    <submittedName>
        <fullName evidence="3">DUF1116 domain-containing protein</fullName>
    </submittedName>
</protein>
<feature type="domain" description="ATP-citrate synthase/succinyl-CoA ligase C-terminal" evidence="2">
    <location>
        <begin position="337"/>
        <end position="496"/>
    </location>
</feature>
<dbReference type="Pfam" id="PF06545">
    <property type="entry name" value="AllG"/>
    <property type="match status" value="1"/>
</dbReference>
<dbReference type="InterPro" id="IPR024033">
    <property type="entry name" value="OXTCase_su_AllG_h-dom"/>
</dbReference>
<comment type="caution">
    <text evidence="3">The sequence shown here is derived from an EMBL/GenBank/DDBJ whole genome shotgun (WGS) entry which is preliminary data.</text>
</comment>
<dbReference type="InterPro" id="IPR009499">
    <property type="entry name" value="AllG-like"/>
</dbReference>
<dbReference type="PANTHER" id="PTHR11117">
    <property type="entry name" value="SUCCINYL-COA LIGASE SUBUNIT ALPHA"/>
    <property type="match status" value="1"/>
</dbReference>
<dbReference type="InterPro" id="IPR005811">
    <property type="entry name" value="SUCC_ACL_C"/>
</dbReference>
<dbReference type="Pfam" id="PF00549">
    <property type="entry name" value="Ligase_CoA"/>
    <property type="match status" value="1"/>
</dbReference>
<evidence type="ECO:0000313" key="3">
    <source>
        <dbReference type="EMBL" id="GAA1965900.1"/>
    </source>
</evidence>
<name>A0ABN2R9Z4_9MICO</name>
<evidence type="ECO:0000256" key="1">
    <source>
        <dbReference type="SAM" id="MobiDB-lite"/>
    </source>
</evidence>
<proteinExistence type="predicted"/>
<dbReference type="RefSeq" id="WP_344057539.1">
    <property type="nucleotide sequence ID" value="NZ_BAAAPU010000001.1"/>
</dbReference>
<dbReference type="EMBL" id="BAAAPU010000001">
    <property type="protein sequence ID" value="GAA1965900.1"/>
    <property type="molecule type" value="Genomic_DNA"/>
</dbReference>
<dbReference type="Gene3D" id="3.40.50.720">
    <property type="entry name" value="NAD(P)-binding Rossmann-like Domain"/>
    <property type="match status" value="1"/>
</dbReference>
<dbReference type="PANTHER" id="PTHR11117:SF24">
    <property type="entry name" value="PROTEIN FDRA"/>
    <property type="match status" value="1"/>
</dbReference>
<reference evidence="3 4" key="1">
    <citation type="journal article" date="2019" name="Int. J. Syst. Evol. Microbiol.">
        <title>The Global Catalogue of Microorganisms (GCM) 10K type strain sequencing project: providing services to taxonomists for standard genome sequencing and annotation.</title>
        <authorList>
            <consortium name="The Broad Institute Genomics Platform"/>
            <consortium name="The Broad Institute Genome Sequencing Center for Infectious Disease"/>
            <person name="Wu L."/>
            <person name="Ma J."/>
        </authorList>
    </citation>
    <scope>NUCLEOTIDE SEQUENCE [LARGE SCALE GENOMIC DNA]</scope>
    <source>
        <strain evidence="3 4">JCM 15628</strain>
    </source>
</reference>
<dbReference type="Gene3D" id="1.10.10.660">
    <property type="entry name" value="conserved protein of unknown function from Enterococcus faecalis V583"/>
    <property type="match status" value="1"/>
</dbReference>
<organism evidence="3 4">
    <name type="scientific">Terrabacter lapilli</name>
    <dbReference type="NCBI Taxonomy" id="436231"/>
    <lineage>
        <taxon>Bacteria</taxon>
        <taxon>Bacillati</taxon>
        <taxon>Actinomycetota</taxon>
        <taxon>Actinomycetes</taxon>
        <taxon>Micrococcales</taxon>
        <taxon>Intrasporangiaceae</taxon>
        <taxon>Terrabacter</taxon>
    </lineage>
</organism>
<dbReference type="InterPro" id="IPR016102">
    <property type="entry name" value="Succinyl-CoA_synth-like"/>
</dbReference>
<evidence type="ECO:0000313" key="4">
    <source>
        <dbReference type="Proteomes" id="UP001500013"/>
    </source>
</evidence>
<dbReference type="SUPFAM" id="SSF51735">
    <property type="entry name" value="NAD(P)-binding Rossmann-fold domains"/>
    <property type="match status" value="1"/>
</dbReference>
<dbReference type="Gene3D" id="3.90.1700.10">
    <property type="entry name" value="v583 domain like"/>
    <property type="match status" value="1"/>
</dbReference>
<evidence type="ECO:0000259" key="2">
    <source>
        <dbReference type="Pfam" id="PF00549"/>
    </source>
</evidence>
<dbReference type="Gene3D" id="3.90.1710.10">
    <property type="entry name" value="Enterococcus faecalis V583 domain"/>
    <property type="match status" value="1"/>
</dbReference>
<dbReference type="SUPFAM" id="SSF52210">
    <property type="entry name" value="Succinyl-CoA synthetase domains"/>
    <property type="match status" value="2"/>
</dbReference>
<dbReference type="Gene3D" id="3.40.50.261">
    <property type="entry name" value="Succinyl-CoA synthetase domains"/>
    <property type="match status" value="2"/>
</dbReference>
<dbReference type="InterPro" id="IPR036291">
    <property type="entry name" value="NAD(P)-bd_dom_sf"/>
</dbReference>
<dbReference type="Proteomes" id="UP001500013">
    <property type="component" value="Unassembled WGS sequence"/>
</dbReference>
<keyword evidence="4" id="KW-1185">Reference proteome</keyword>
<sequence length="1018" mass="103701">MADHVELRTGAYYDSVTLMQVSRAVAATPGVEAAQVAMATELNLDVLRGMGFEVPPSAPDDLVVALRGDEAGIAAGQAALEAALAGSRSAAGGSGAMGEAPPPRTLGGAIRLSGADLALVSVPGEHAVTEALDAVRAGISVMVFSDNVPVEDEVRLKDAAAEAGVLVMGPDCGTAVVGGVALGFANVVRPGSVGLVAASGTGAQQVMCLLDAAGVGISHCLGVGGRDLSAAVAGRSTMQALTALAADPATEAVVVVSKPPAPEVLADVEAYAAGLGKPVHWATLGAGRPDLTAAVEAVVASVGGGTDGGSHGAPELVWPDWAGASSDELGRGSLRGLFCGGTLADEAMLIAADTLGDVRSNIPLRPDLALGPDLRDAGHVVIDFGDDSLTRGRAHPMIDPSLRLERIAVEAADPTCGVLLLDLVLGHGAHPDPAPELAEAIRAARETAAADRRDLPVVVSLTGTTGDPQGLERSAELLADAGATVLLSNANATRHAFHLLGRRTQPADTAPRDSARPSHTAYASETPPDSSRGTGPGAPDGSLHGLLGGELTVATAGAGLFADSLRAQAVSVTEAAWQPPMPGTSTDLARVLADPRRDAANAEALRRMTAAGADLVDVRPASEALGLERGTFLHAGPPIEFARASGPLRGALIGAMLLEGLADTAEEAEARLEKGDGITLEPCHHRDAVGPMAGVVSPSMWVYELRDEVHDNTSWCSLNEGLGKVLRYGAYGPEVIDRLRWMNTVLGPILQQAVRARAEQQGPIDIKAIIAQMLQMGDEGHNRNRAGSLMLLRELLPTMITADASSTDIAEAVRFSGANEHFFLNLGMPACKLSILAAEGIAGSSVVTTMARNGTDFGIRVSGTGDTWFTGPANTPEGLFLGSYGPDDANPDIGDSAITETAGIGGFAMAAAPAIVKFVGGDVPFALRTTQRMYEVTVGEHTAYQVPILEFRGTPTGIDVAAVARTGILPQINTGMAGRVAGTGQVGAGLVTPPEECFTQALTALAALAALPAAAREA</sequence>
<accession>A0ABN2R9Z4</accession>
<feature type="region of interest" description="Disordered" evidence="1">
    <location>
        <begin position="500"/>
        <end position="544"/>
    </location>
</feature>
<gene>
    <name evidence="3" type="ORF">GCM10009817_02120</name>
</gene>
<feature type="compositionally biased region" description="Polar residues" evidence="1">
    <location>
        <begin position="521"/>
        <end position="533"/>
    </location>
</feature>